<reference evidence="2 3" key="1">
    <citation type="submission" date="2017-11" db="EMBL/GenBank/DDBJ databases">
        <title>Sphingomonas oleivorans sp. nov., isolated from oil-contaminated soil.</title>
        <authorList>
            <person name="Wang L."/>
            <person name="Chen L."/>
        </authorList>
    </citation>
    <scope>NUCLEOTIDE SEQUENCE [LARGE SCALE GENOMIC DNA]</scope>
    <source>
        <strain evidence="2 3">K101</strain>
    </source>
</reference>
<dbReference type="InterPro" id="IPR036034">
    <property type="entry name" value="PDZ_sf"/>
</dbReference>
<dbReference type="PROSITE" id="PS50106">
    <property type="entry name" value="PDZ"/>
    <property type="match status" value="1"/>
</dbReference>
<dbReference type="SUPFAM" id="SSF50630">
    <property type="entry name" value="Acid proteases"/>
    <property type="match status" value="1"/>
</dbReference>
<dbReference type="Pfam" id="PF13650">
    <property type="entry name" value="Asp_protease_2"/>
    <property type="match status" value="1"/>
</dbReference>
<keyword evidence="3" id="KW-1185">Reference proteome</keyword>
<dbReference type="AlphaFoldDB" id="A0A2T4I617"/>
<dbReference type="Gene3D" id="2.30.42.10">
    <property type="match status" value="1"/>
</dbReference>
<evidence type="ECO:0000313" key="2">
    <source>
        <dbReference type="EMBL" id="PTD25936.1"/>
    </source>
</evidence>
<dbReference type="Pfam" id="PF17820">
    <property type="entry name" value="PDZ_6"/>
    <property type="match status" value="1"/>
</dbReference>
<organism evidence="2 3">
    <name type="scientific">Edaphosphingomonas fennica</name>
    <dbReference type="NCBI Taxonomy" id="114404"/>
    <lineage>
        <taxon>Bacteria</taxon>
        <taxon>Pseudomonadati</taxon>
        <taxon>Pseudomonadota</taxon>
        <taxon>Alphaproteobacteria</taxon>
        <taxon>Sphingomonadales</taxon>
        <taxon>Rhizorhabdaceae</taxon>
        <taxon>Edaphosphingomonas</taxon>
    </lineage>
</organism>
<evidence type="ECO:0000259" key="1">
    <source>
        <dbReference type="PROSITE" id="PS50106"/>
    </source>
</evidence>
<protein>
    <recommendedName>
        <fullName evidence="1">PDZ domain-containing protein</fullName>
    </recommendedName>
</protein>
<dbReference type="InterPro" id="IPR001478">
    <property type="entry name" value="PDZ"/>
</dbReference>
<dbReference type="EMBL" id="PHHF01000019">
    <property type="protein sequence ID" value="PTD25936.1"/>
    <property type="molecule type" value="Genomic_DNA"/>
</dbReference>
<dbReference type="SUPFAM" id="SSF50156">
    <property type="entry name" value="PDZ domain-like"/>
    <property type="match status" value="1"/>
</dbReference>
<dbReference type="Proteomes" id="UP000241206">
    <property type="component" value="Unassembled WGS sequence"/>
</dbReference>
<accession>A0A2T4I617</accession>
<evidence type="ECO:0000313" key="3">
    <source>
        <dbReference type="Proteomes" id="UP000241206"/>
    </source>
</evidence>
<proteinExistence type="predicted"/>
<feature type="domain" description="PDZ" evidence="1">
    <location>
        <begin position="311"/>
        <end position="360"/>
    </location>
</feature>
<sequence length="399" mass="42615">MSRRSLLNQTLTFGCGVIAGVPAFASAVSQPARTWNFGTTSLNWEPLELAMDDTLVVSAHVGGLPVQAVLDSGSGASIISTALAARLGLRGERRTISGLSARAQALLVRDIKVVFAGEPRRLPFAIVADLSATSAAFGRPIDMMLGADMFTESCIALDFGKRRLAVAKSGSFLAGPNWRRAALGRGAKQELFIRASVASLPLVPLMLDLGNSAPLILSADYLRDQQLLKDKQVTTAALGGVDGIRVNDVLRISDVKVEGLEVCDITTLSMRDWLSTSTVGNIGLPLIAQFDAVMDVTAGFVWLRPISSRHRIPMLKDRSGLGVAASPIGLAIVHVAANSPAEKAGWAIGDRIIMVNGRPIDADYTHGRLWRWRYGPAGTLVTLTMAAGDKRELRLADYY</sequence>
<dbReference type="InterPro" id="IPR041489">
    <property type="entry name" value="PDZ_6"/>
</dbReference>
<dbReference type="Gene3D" id="2.40.70.10">
    <property type="entry name" value="Acid Proteases"/>
    <property type="match status" value="1"/>
</dbReference>
<dbReference type="InterPro" id="IPR021109">
    <property type="entry name" value="Peptidase_aspartic_dom_sf"/>
</dbReference>
<name>A0A2T4I617_9SPHN</name>
<comment type="caution">
    <text evidence="2">The sequence shown here is derived from an EMBL/GenBank/DDBJ whole genome shotgun (WGS) entry which is preliminary data.</text>
</comment>
<gene>
    <name evidence="2" type="ORF">CV103_04990</name>
</gene>
<dbReference type="PROSITE" id="PS51257">
    <property type="entry name" value="PROKAR_LIPOPROTEIN"/>
    <property type="match status" value="1"/>
</dbReference>